<name>A0A0C9V589_SPHS4</name>
<sequence>LRELCPACFGRRDWGGDPKVNPDVHVAIDGNFTHQHYASVENDPEIVPCQNQAIWLTDTELEAARLHIAEAHEVHAAASCRQSTRIPEGSLDECEKSHKAARGRGDEAAEGVMASKGLVAMVCRHDVPLFICDITTPGEQRFYLSALLQKLSSLLLAKATIGFLYDIACLLDRSISKYNLIPEISGRLALATAAFHAYAHQFCCQIVFHPRKHVGFGMTNGEGNERIWAMSRDTIGSER</sequence>
<protein>
    <submittedName>
        <fullName evidence="1">Uncharacterized protein</fullName>
    </submittedName>
</protein>
<dbReference type="AlphaFoldDB" id="A0A0C9V589"/>
<reference evidence="1 2" key="1">
    <citation type="submission" date="2014-06" db="EMBL/GenBank/DDBJ databases">
        <title>Evolutionary Origins and Diversification of the Mycorrhizal Mutualists.</title>
        <authorList>
            <consortium name="DOE Joint Genome Institute"/>
            <consortium name="Mycorrhizal Genomics Consortium"/>
            <person name="Kohler A."/>
            <person name="Kuo A."/>
            <person name="Nagy L.G."/>
            <person name="Floudas D."/>
            <person name="Copeland A."/>
            <person name="Barry K.W."/>
            <person name="Cichocki N."/>
            <person name="Veneault-Fourrey C."/>
            <person name="LaButti K."/>
            <person name="Lindquist E.A."/>
            <person name="Lipzen A."/>
            <person name="Lundell T."/>
            <person name="Morin E."/>
            <person name="Murat C."/>
            <person name="Riley R."/>
            <person name="Ohm R."/>
            <person name="Sun H."/>
            <person name="Tunlid A."/>
            <person name="Henrissat B."/>
            <person name="Grigoriev I.V."/>
            <person name="Hibbett D.S."/>
            <person name="Martin F."/>
        </authorList>
    </citation>
    <scope>NUCLEOTIDE SEQUENCE [LARGE SCALE GENOMIC DNA]</scope>
    <source>
        <strain evidence="1 2">SS14</strain>
    </source>
</reference>
<organism evidence="1 2">
    <name type="scientific">Sphaerobolus stellatus (strain SS14)</name>
    <dbReference type="NCBI Taxonomy" id="990650"/>
    <lineage>
        <taxon>Eukaryota</taxon>
        <taxon>Fungi</taxon>
        <taxon>Dikarya</taxon>
        <taxon>Basidiomycota</taxon>
        <taxon>Agaricomycotina</taxon>
        <taxon>Agaricomycetes</taxon>
        <taxon>Phallomycetidae</taxon>
        <taxon>Geastrales</taxon>
        <taxon>Sphaerobolaceae</taxon>
        <taxon>Sphaerobolus</taxon>
    </lineage>
</organism>
<dbReference type="Proteomes" id="UP000054279">
    <property type="component" value="Unassembled WGS sequence"/>
</dbReference>
<gene>
    <name evidence="1" type="ORF">M422DRAFT_126052</name>
</gene>
<dbReference type="PANTHER" id="PTHR33096:SF1">
    <property type="entry name" value="CXC1-LIKE CYSTEINE CLUSTER ASSOCIATED WITH KDZ TRANSPOSASES DOMAIN-CONTAINING PROTEIN"/>
    <property type="match status" value="1"/>
</dbReference>
<evidence type="ECO:0000313" key="2">
    <source>
        <dbReference type="Proteomes" id="UP000054279"/>
    </source>
</evidence>
<keyword evidence="2" id="KW-1185">Reference proteome</keyword>
<feature type="non-terminal residue" evidence="1">
    <location>
        <position position="1"/>
    </location>
</feature>
<dbReference type="Pfam" id="PF18758">
    <property type="entry name" value="KDZ"/>
    <property type="match status" value="1"/>
</dbReference>
<proteinExistence type="predicted"/>
<dbReference type="InterPro" id="IPR040521">
    <property type="entry name" value="KDZ"/>
</dbReference>
<dbReference type="PANTHER" id="PTHR33096">
    <property type="entry name" value="CXC2 DOMAIN-CONTAINING PROTEIN"/>
    <property type="match status" value="1"/>
</dbReference>
<feature type="non-terminal residue" evidence="1">
    <location>
        <position position="239"/>
    </location>
</feature>
<dbReference type="OrthoDB" id="3253684at2759"/>
<dbReference type="HOGENOM" id="CLU_004552_1_0_1"/>
<dbReference type="EMBL" id="KN837223">
    <property type="protein sequence ID" value="KIJ32670.1"/>
    <property type="molecule type" value="Genomic_DNA"/>
</dbReference>
<evidence type="ECO:0000313" key="1">
    <source>
        <dbReference type="EMBL" id="KIJ32670.1"/>
    </source>
</evidence>
<accession>A0A0C9V589</accession>